<keyword evidence="5 7" id="KW-1133">Transmembrane helix</keyword>
<dbReference type="AlphaFoldDB" id="A0A2N7FGQ6"/>
<evidence type="ECO:0000256" key="6">
    <source>
        <dbReference type="ARBA" id="ARBA00023136"/>
    </source>
</evidence>
<comment type="caution">
    <text evidence="9">The sequence shown here is derived from an EMBL/GenBank/DDBJ whole genome shotgun (WGS) entry which is preliminary data.</text>
</comment>
<feature type="transmembrane region" description="Helical" evidence="7">
    <location>
        <begin position="93"/>
        <end position="111"/>
    </location>
</feature>
<reference evidence="10" key="1">
    <citation type="submission" date="2016-07" db="EMBL/GenBank/DDBJ databases">
        <title>Nontailed viruses are major unrecognized killers of bacteria in the ocean.</title>
        <authorList>
            <person name="Kauffman K."/>
            <person name="Hussain F."/>
            <person name="Yang J."/>
            <person name="Arevalo P."/>
            <person name="Brown J."/>
            <person name="Cutler M."/>
            <person name="Kelly L."/>
            <person name="Polz M.F."/>
        </authorList>
    </citation>
    <scope>NUCLEOTIDE SEQUENCE [LARGE SCALE GENOMIC DNA]</scope>
    <source>
        <strain evidence="10">10N.261.55.E11</strain>
    </source>
</reference>
<feature type="transmembrane region" description="Helical" evidence="7">
    <location>
        <begin position="155"/>
        <end position="174"/>
    </location>
</feature>
<evidence type="ECO:0000256" key="4">
    <source>
        <dbReference type="ARBA" id="ARBA00022692"/>
    </source>
</evidence>
<dbReference type="GO" id="GO:0005886">
    <property type="term" value="C:plasma membrane"/>
    <property type="evidence" value="ECO:0007669"/>
    <property type="project" value="UniProtKB-SubCell"/>
</dbReference>
<keyword evidence="3" id="KW-1003">Cell membrane</keyword>
<gene>
    <name evidence="9" type="ORF">BCU17_01575</name>
</gene>
<keyword evidence="4 7" id="KW-0812">Transmembrane</keyword>
<dbReference type="EMBL" id="MCWU01000013">
    <property type="protein sequence ID" value="PMJ68494.1"/>
    <property type="molecule type" value="Genomic_DNA"/>
</dbReference>
<feature type="domain" description="Glycine transporter" evidence="8">
    <location>
        <begin position="97"/>
        <end position="170"/>
    </location>
</feature>
<comment type="subcellular location">
    <subcellularLocation>
        <location evidence="1">Cell membrane</location>
        <topology evidence="1">Multi-pass membrane protein</topology>
    </subcellularLocation>
</comment>
<accession>A0A2N7FGQ6</accession>
<proteinExistence type="inferred from homology"/>
<dbReference type="InterPro" id="IPR005115">
    <property type="entry name" value="Gly_transporter"/>
</dbReference>
<sequence>MTTTEFIISTITILGTAAFALSAVLAALDKKVDIFSVTVLGIITAVGGGTIRDCILDVPVFWSVDISYITIACMASVFGFFFFPLVQRKQINTLYLYIDAVAIAMFAIQGTDKAWSLGFGLPVAPVILGIVTAVGGGVVRDTLLQRPSLLLTKELYAIPVALGCLLYCGFLVFLNDYVQVGALISAGLIVYMRHLSIQKHVSVPDWAIIKSRIN</sequence>
<feature type="transmembrane region" description="Helical" evidence="7">
    <location>
        <begin position="180"/>
        <end position="196"/>
    </location>
</feature>
<feature type="transmembrane region" description="Helical" evidence="7">
    <location>
        <begin position="123"/>
        <end position="143"/>
    </location>
</feature>
<evidence type="ECO:0000256" key="7">
    <source>
        <dbReference type="SAM" id="Phobius"/>
    </source>
</evidence>
<evidence type="ECO:0000259" key="8">
    <source>
        <dbReference type="Pfam" id="PF03458"/>
    </source>
</evidence>
<feature type="transmembrane region" description="Helical" evidence="7">
    <location>
        <begin position="34"/>
        <end position="51"/>
    </location>
</feature>
<feature type="transmembrane region" description="Helical" evidence="7">
    <location>
        <begin position="66"/>
        <end position="86"/>
    </location>
</feature>
<evidence type="ECO:0000256" key="1">
    <source>
        <dbReference type="ARBA" id="ARBA00004651"/>
    </source>
</evidence>
<dbReference type="PANTHER" id="PTHR30506:SF3">
    <property type="entry name" value="UPF0126 INNER MEMBRANE PROTEIN YADS-RELATED"/>
    <property type="match status" value="1"/>
</dbReference>
<feature type="transmembrane region" description="Helical" evidence="7">
    <location>
        <begin position="6"/>
        <end position="27"/>
    </location>
</feature>
<dbReference type="Pfam" id="PF03458">
    <property type="entry name" value="Gly_transporter"/>
    <property type="match status" value="2"/>
</dbReference>
<dbReference type="Proteomes" id="UP000235330">
    <property type="component" value="Unassembled WGS sequence"/>
</dbReference>
<protein>
    <recommendedName>
        <fullName evidence="8">Glycine transporter domain-containing protein</fullName>
    </recommendedName>
</protein>
<evidence type="ECO:0000256" key="5">
    <source>
        <dbReference type="ARBA" id="ARBA00022989"/>
    </source>
</evidence>
<evidence type="ECO:0000313" key="10">
    <source>
        <dbReference type="Proteomes" id="UP000235330"/>
    </source>
</evidence>
<dbReference type="RefSeq" id="WP_102515810.1">
    <property type="nucleotide sequence ID" value="NZ_CAWNSM010000013.1"/>
</dbReference>
<keyword evidence="6 7" id="KW-0472">Membrane</keyword>
<dbReference type="PANTHER" id="PTHR30506">
    <property type="entry name" value="INNER MEMBRANE PROTEIN"/>
    <property type="match status" value="1"/>
</dbReference>
<evidence type="ECO:0000313" key="9">
    <source>
        <dbReference type="EMBL" id="PMJ68494.1"/>
    </source>
</evidence>
<organism evidence="9 10">
    <name type="scientific">Vibrio splendidus</name>
    <dbReference type="NCBI Taxonomy" id="29497"/>
    <lineage>
        <taxon>Bacteria</taxon>
        <taxon>Pseudomonadati</taxon>
        <taxon>Pseudomonadota</taxon>
        <taxon>Gammaproteobacteria</taxon>
        <taxon>Vibrionales</taxon>
        <taxon>Vibrionaceae</taxon>
        <taxon>Vibrio</taxon>
    </lineage>
</organism>
<comment type="similarity">
    <text evidence="2">Belongs to the UPF0126 family.</text>
</comment>
<name>A0A2N7FGQ6_VIBSP</name>
<evidence type="ECO:0000256" key="3">
    <source>
        <dbReference type="ARBA" id="ARBA00022475"/>
    </source>
</evidence>
<evidence type="ECO:0000256" key="2">
    <source>
        <dbReference type="ARBA" id="ARBA00008193"/>
    </source>
</evidence>
<feature type="domain" description="Glycine transporter" evidence="8">
    <location>
        <begin position="11"/>
        <end position="82"/>
    </location>
</feature>